<feature type="region of interest" description="Disordered" evidence="1">
    <location>
        <begin position="1"/>
        <end position="131"/>
    </location>
</feature>
<keyword evidence="3" id="KW-1185">Reference proteome</keyword>
<name>A0A7W8QTH8_9ACTN</name>
<evidence type="ECO:0000256" key="1">
    <source>
        <dbReference type="SAM" id="MobiDB-lite"/>
    </source>
</evidence>
<dbReference type="AlphaFoldDB" id="A0A7W8QTH8"/>
<proteinExistence type="predicted"/>
<dbReference type="Proteomes" id="UP000572635">
    <property type="component" value="Unassembled WGS sequence"/>
</dbReference>
<evidence type="ECO:0000313" key="2">
    <source>
        <dbReference type="EMBL" id="MBB5435648.1"/>
    </source>
</evidence>
<organism evidence="2 3">
    <name type="scientific">Nocardiopsis composta</name>
    <dbReference type="NCBI Taxonomy" id="157465"/>
    <lineage>
        <taxon>Bacteria</taxon>
        <taxon>Bacillati</taxon>
        <taxon>Actinomycetota</taxon>
        <taxon>Actinomycetes</taxon>
        <taxon>Streptosporangiales</taxon>
        <taxon>Nocardiopsidaceae</taxon>
        <taxon>Nocardiopsis</taxon>
    </lineage>
</organism>
<feature type="compositionally biased region" description="Basic and acidic residues" evidence="1">
    <location>
        <begin position="60"/>
        <end position="70"/>
    </location>
</feature>
<protein>
    <submittedName>
        <fullName evidence="2">Type II secretory pathway component HofQ</fullName>
    </submittedName>
</protein>
<dbReference type="EMBL" id="JACHDB010000002">
    <property type="protein sequence ID" value="MBB5435648.1"/>
    <property type="molecule type" value="Genomic_DNA"/>
</dbReference>
<dbReference type="RefSeq" id="WP_184398597.1">
    <property type="nucleotide sequence ID" value="NZ_JACHDB010000002.1"/>
</dbReference>
<feature type="compositionally biased region" description="Low complexity" evidence="1">
    <location>
        <begin position="103"/>
        <end position="112"/>
    </location>
</feature>
<reference evidence="2 3" key="1">
    <citation type="submission" date="2020-08" db="EMBL/GenBank/DDBJ databases">
        <title>Sequencing the genomes of 1000 actinobacteria strains.</title>
        <authorList>
            <person name="Klenk H.-P."/>
        </authorList>
    </citation>
    <scope>NUCLEOTIDE SEQUENCE [LARGE SCALE GENOMIC DNA]</scope>
    <source>
        <strain evidence="2 3">DSM 44551</strain>
    </source>
</reference>
<feature type="compositionally biased region" description="Pro residues" evidence="1">
    <location>
        <begin position="90"/>
        <end position="99"/>
    </location>
</feature>
<sequence>MNREEQAGEAPGAEAQDTAERERREARWDFRIRERRRSAEAARSRPVPPRTAPEEPVPAAERDPAPEDRAGPAAQAAPERDGAQQAERPPAAPQPPPEKPAAEPEAGPAAAAPVPPPRQPAGPEIDAPGIRARWREVQGGFVDDPGLSVRDADDLAEEVTAAVIATIQARRTALRGAWQPPADPDTETLRLTLREYRAFIDRLLDEYA</sequence>
<accession>A0A7W8QTH8</accession>
<evidence type="ECO:0000313" key="3">
    <source>
        <dbReference type="Proteomes" id="UP000572635"/>
    </source>
</evidence>
<gene>
    <name evidence="2" type="ORF">HDA36_005796</name>
</gene>
<comment type="caution">
    <text evidence="2">The sequence shown here is derived from an EMBL/GenBank/DDBJ whole genome shotgun (WGS) entry which is preliminary data.</text>
</comment>
<feature type="compositionally biased region" description="Basic and acidic residues" evidence="1">
    <location>
        <begin position="18"/>
        <end position="43"/>
    </location>
</feature>